<reference evidence="10 11" key="1">
    <citation type="submission" date="2018-03" db="EMBL/GenBank/DDBJ databases">
        <title>Draft genome sequence of Rohu Carp (Labeo rohita).</title>
        <authorList>
            <person name="Das P."/>
            <person name="Kushwaha B."/>
            <person name="Joshi C.G."/>
            <person name="Kumar D."/>
            <person name="Nagpure N.S."/>
            <person name="Sahoo L."/>
            <person name="Das S.P."/>
            <person name="Bit A."/>
            <person name="Patnaik S."/>
            <person name="Meher P.K."/>
            <person name="Jayasankar P."/>
            <person name="Koringa P.G."/>
            <person name="Patel N.V."/>
            <person name="Hinsu A.T."/>
            <person name="Kumar R."/>
            <person name="Pandey M."/>
            <person name="Agarwal S."/>
            <person name="Srivastava S."/>
            <person name="Singh M."/>
            <person name="Iquebal M.A."/>
            <person name="Jaiswal S."/>
            <person name="Angadi U.B."/>
            <person name="Kumar N."/>
            <person name="Raza M."/>
            <person name="Shah T.M."/>
            <person name="Rai A."/>
            <person name="Jena J.K."/>
        </authorList>
    </citation>
    <scope>NUCLEOTIDE SEQUENCE [LARGE SCALE GENOMIC DNA]</scope>
    <source>
        <strain evidence="10">DASCIFA01</strain>
        <tissue evidence="10">Testis</tissue>
    </source>
</reference>
<feature type="compositionally biased region" description="Polar residues" evidence="7">
    <location>
        <begin position="1"/>
        <end position="12"/>
    </location>
</feature>
<feature type="compositionally biased region" description="Polar residues" evidence="7">
    <location>
        <begin position="274"/>
        <end position="287"/>
    </location>
</feature>
<evidence type="ECO:0000313" key="9">
    <source>
        <dbReference type="EMBL" id="RXN04692.1"/>
    </source>
</evidence>
<gene>
    <name evidence="10" type="ORF">ROHU_021443</name>
    <name evidence="9" type="ORF">ROHU_033814</name>
</gene>
<feature type="transmembrane region" description="Helical" evidence="8">
    <location>
        <begin position="650"/>
        <end position="675"/>
    </location>
</feature>
<feature type="transmembrane region" description="Helical" evidence="8">
    <location>
        <begin position="617"/>
        <end position="638"/>
    </location>
</feature>
<feature type="region of interest" description="Disordered" evidence="7">
    <location>
        <begin position="685"/>
        <end position="704"/>
    </location>
</feature>
<dbReference type="EMBL" id="QBIY01012358">
    <property type="protein sequence ID" value="RXN25528.1"/>
    <property type="molecule type" value="Genomic_DNA"/>
</dbReference>
<dbReference type="GO" id="GO:0005765">
    <property type="term" value="C:lysosomal membrane"/>
    <property type="evidence" value="ECO:0007669"/>
    <property type="project" value="TreeGrafter"/>
</dbReference>
<evidence type="ECO:0000256" key="1">
    <source>
        <dbReference type="ARBA" id="ARBA00004141"/>
    </source>
</evidence>
<evidence type="ECO:0000256" key="5">
    <source>
        <dbReference type="ARBA" id="ARBA00022989"/>
    </source>
</evidence>
<dbReference type="PANTHER" id="PTHR31592:SF1">
    <property type="entry name" value="TRANSMEMBRANE PROTEIN 192"/>
    <property type="match status" value="1"/>
</dbReference>
<dbReference type="EMBL" id="QBIY01013430">
    <property type="protein sequence ID" value="RXN04692.1"/>
    <property type="molecule type" value="Genomic_DNA"/>
</dbReference>
<dbReference type="STRING" id="84645.A0A498MUP9"/>
<evidence type="ECO:0000313" key="10">
    <source>
        <dbReference type="EMBL" id="RXN25528.1"/>
    </source>
</evidence>
<feature type="region of interest" description="Disordered" evidence="7">
    <location>
        <begin position="1"/>
        <end position="23"/>
    </location>
</feature>
<feature type="region of interest" description="Disordered" evidence="7">
    <location>
        <begin position="225"/>
        <end position="258"/>
    </location>
</feature>
<dbReference type="Pfam" id="PF14802">
    <property type="entry name" value="TMEM192"/>
    <property type="match status" value="1"/>
</dbReference>
<feature type="transmembrane region" description="Helical" evidence="8">
    <location>
        <begin position="532"/>
        <end position="557"/>
    </location>
</feature>
<evidence type="ECO:0000313" key="11">
    <source>
        <dbReference type="Proteomes" id="UP000290572"/>
    </source>
</evidence>
<accession>A0A498MUP9</accession>
<comment type="caution">
    <text evidence="10">The sequence shown here is derived from an EMBL/GenBank/DDBJ whole genome shotgun (WGS) entry which is preliminary data.</text>
</comment>
<keyword evidence="11" id="KW-1185">Reference proteome</keyword>
<feature type="region of interest" description="Disordered" evidence="7">
    <location>
        <begin position="51"/>
        <end position="74"/>
    </location>
</feature>
<proteinExistence type="inferred from homology"/>
<organism evidence="10 11">
    <name type="scientific">Labeo rohita</name>
    <name type="common">Indian major carp</name>
    <name type="synonym">Cyprinus rohita</name>
    <dbReference type="NCBI Taxonomy" id="84645"/>
    <lineage>
        <taxon>Eukaryota</taxon>
        <taxon>Metazoa</taxon>
        <taxon>Chordata</taxon>
        <taxon>Craniata</taxon>
        <taxon>Vertebrata</taxon>
        <taxon>Euteleostomi</taxon>
        <taxon>Actinopterygii</taxon>
        <taxon>Neopterygii</taxon>
        <taxon>Teleostei</taxon>
        <taxon>Ostariophysi</taxon>
        <taxon>Cypriniformes</taxon>
        <taxon>Cyprinidae</taxon>
        <taxon>Labeoninae</taxon>
        <taxon>Labeonini</taxon>
        <taxon>Labeo</taxon>
    </lineage>
</organism>
<dbReference type="GO" id="GO:0005770">
    <property type="term" value="C:late endosome"/>
    <property type="evidence" value="ECO:0007669"/>
    <property type="project" value="TreeGrafter"/>
</dbReference>
<evidence type="ECO:0000256" key="7">
    <source>
        <dbReference type="SAM" id="MobiDB-lite"/>
    </source>
</evidence>
<comment type="subcellular location">
    <subcellularLocation>
        <location evidence="1">Membrane</location>
        <topology evidence="1">Multi-pass membrane protein</topology>
    </subcellularLocation>
</comment>
<protein>
    <recommendedName>
        <fullName evidence="3">Transmembrane protein 192</fullName>
    </recommendedName>
</protein>
<feature type="region of interest" description="Disordered" evidence="7">
    <location>
        <begin position="274"/>
        <end position="294"/>
    </location>
</feature>
<evidence type="ECO:0000256" key="8">
    <source>
        <dbReference type="SAM" id="Phobius"/>
    </source>
</evidence>
<keyword evidence="5 8" id="KW-1133">Transmembrane helix</keyword>
<evidence type="ECO:0000256" key="2">
    <source>
        <dbReference type="ARBA" id="ARBA00006314"/>
    </source>
</evidence>
<dbReference type="PANTHER" id="PTHR31592">
    <property type="entry name" value="TRANSMEMBRANE PROTEIN 192"/>
    <property type="match status" value="1"/>
</dbReference>
<keyword evidence="6 8" id="KW-0472">Membrane</keyword>
<name>A0A498MUP9_LABRO</name>
<feature type="compositionally biased region" description="Acidic residues" evidence="7">
    <location>
        <begin position="231"/>
        <end position="241"/>
    </location>
</feature>
<comment type="similarity">
    <text evidence="2">Belongs to the TMEM192 family.</text>
</comment>
<evidence type="ECO:0000256" key="3">
    <source>
        <dbReference type="ARBA" id="ARBA00014635"/>
    </source>
</evidence>
<keyword evidence="4 8" id="KW-0812">Transmembrane</keyword>
<dbReference type="InterPro" id="IPR029399">
    <property type="entry name" value="TMEM192"/>
</dbReference>
<dbReference type="AlphaFoldDB" id="A0A498MUP9"/>
<evidence type="ECO:0000256" key="4">
    <source>
        <dbReference type="ARBA" id="ARBA00022692"/>
    </source>
</evidence>
<sequence length="749" mass="82290">MSTSSSHISVANSEGVPDSLLGSRSDTFSIELEGFNRLDVFNLGTINVYDETDGGNDSDDIEASSLSSSTSEDEVGASVVSFESHSDEGFVSRQNPQMHCGSMLMHNRGRDDSLGLLSMSSTTSCDTQIIYRPPMRNTLFNPPHTSSNSVDAPGPSDSLDVHCDKEASSIESTSIGVSPVHSVHNSAENHISLRKKVKNRIRSFFKRTWKAIKCPSLCYETRVEPFVPPPDETEPDQEQDGADSSCPAKPFGFQPTDESDEFGYEMGIAASGGFNTVNEETPSTNGKQTEDADCLDKCSNSSDTSEEDLIVCGPFSIKKEKPVHRLGEWSFNSDLFIGEGGSDDSLDLLSISSGTSSAEEPSGAWLNGPARETGACSCNQNMYATGPCSMSLEAWSDNEAPPVDSVENSTEKHTSLKKKMKNGISSFFKRAWKALKCSCCCETTVEPFVPLPEDLEPDPQPADPKPCFVAEPSGFKPTDESRVFDYERFMNNTNVDFTQSTDDDPLIDGPLISQDTLESVIKREFKKLPTHWAVGVISFLHVVYVVVCILITVFCWLSDEHTPECTAALQGIDSKTVVLLGKVALWVLVFIYDRFVQHHHNAVRRRGYLDFYRLTRGIKNLPLLIHSTGNALVLTVIAPSALLDASVKNLSVYLLLAIICLELLLSVICLLKYAVHVVRFNSKKPHPDVTEEERSHGCSSEAHTETGFRDCSSLEDVVEKQADLIDYLKQHNSVLSRRILALTAQQIRA</sequence>
<dbReference type="Proteomes" id="UP000290572">
    <property type="component" value="Unassembled WGS sequence"/>
</dbReference>
<feature type="compositionally biased region" description="Acidic residues" evidence="7">
    <location>
        <begin position="51"/>
        <end position="62"/>
    </location>
</feature>
<evidence type="ECO:0000256" key="6">
    <source>
        <dbReference type="ARBA" id="ARBA00023136"/>
    </source>
</evidence>